<evidence type="ECO:0000256" key="2">
    <source>
        <dbReference type="ARBA" id="ARBA00022679"/>
    </source>
</evidence>
<keyword evidence="3" id="KW-0479">Metal-binding</keyword>
<dbReference type="InterPro" id="IPR002495">
    <property type="entry name" value="Glyco_trans_8"/>
</dbReference>
<dbReference type="HOGENOM" id="CLU_063006_0_0_7"/>
<dbReference type="RefSeq" id="WP_014659152.1">
    <property type="nucleotide sequence ID" value="NC_017735.1"/>
</dbReference>
<dbReference type="SUPFAM" id="SSF53448">
    <property type="entry name" value="Nucleotide-diphospho-sugar transferases"/>
    <property type="match status" value="1"/>
</dbReference>
<dbReference type="PANTHER" id="PTHR13778">
    <property type="entry name" value="GLYCOSYLTRANSFERASE 8 DOMAIN-CONTAINING PROTEIN"/>
    <property type="match status" value="1"/>
</dbReference>
<dbReference type="OrthoDB" id="695971at2"/>
<sequence>MSVVIPIVVAFDDNYCIPAGVSLYSMLEHAKKERDNQKLFYKIHCLVDHLSVENTEKLQQTIACFSHFSSIEFLDISAHQSSCVASIEPSVTDKINQAFSQLNIYAKTRFSKMVVCRLFLASLFSPYEKILMFDVDTLFLNDISESFFIPIEEYYFGATKDFSSPKSLKHFHNIREKTPRATFSLYEHYLAKEDLQIILEHNYNVGFLIVNLKLWRVDNLEKRLMDLVYQKGQSVFCPEQDILTLASYKKVLVLPYIYNTHPYMIHNQSFIPNQQEIVMLHFYFDRKPWILPTSPCSKEWHDTLLNTPFCAEYSMRFLKQVTEALSLKNKQQSFEFLLPILNVKTLIEYIFFGFNKLLARLKNKLTKTYN</sequence>
<keyword evidence="5" id="KW-1185">Reference proteome</keyword>
<dbReference type="PATRIC" id="fig|1163745.3.peg.670"/>
<evidence type="ECO:0000313" key="5">
    <source>
        <dbReference type="Proteomes" id="UP000005013"/>
    </source>
</evidence>
<evidence type="ECO:0000256" key="1">
    <source>
        <dbReference type="ARBA" id="ARBA00022676"/>
    </source>
</evidence>
<keyword evidence="1" id="KW-0328">Glycosyltransferase</keyword>
<dbReference type="STRING" id="1163745.HCD_03125"/>
<dbReference type="EMBL" id="CP003481">
    <property type="protein sequence ID" value="AFI05641.1"/>
    <property type="molecule type" value="Genomic_DNA"/>
</dbReference>
<accession>I0ERS2</accession>
<evidence type="ECO:0000313" key="4">
    <source>
        <dbReference type="EMBL" id="AFI05641.1"/>
    </source>
</evidence>
<dbReference type="AlphaFoldDB" id="I0ERS2"/>
<dbReference type="CDD" id="cd04194">
    <property type="entry name" value="GT8_A4GalT_like"/>
    <property type="match status" value="1"/>
</dbReference>
<dbReference type="Gene3D" id="3.90.550.10">
    <property type="entry name" value="Spore Coat Polysaccharide Biosynthesis Protein SpsA, Chain A"/>
    <property type="match status" value="1"/>
</dbReference>
<organism evidence="4 5">
    <name type="scientific">Helicobacter cetorum (strain ATCC BAA-540 / CCUG 52418 / MIT 99-5656)</name>
    <dbReference type="NCBI Taxonomy" id="1163745"/>
    <lineage>
        <taxon>Bacteria</taxon>
        <taxon>Pseudomonadati</taxon>
        <taxon>Campylobacterota</taxon>
        <taxon>Epsilonproteobacteria</taxon>
        <taxon>Campylobacterales</taxon>
        <taxon>Helicobacteraceae</taxon>
        <taxon>Helicobacter</taxon>
    </lineage>
</organism>
<name>I0ERS2_HELCM</name>
<evidence type="ECO:0000256" key="3">
    <source>
        <dbReference type="ARBA" id="ARBA00022723"/>
    </source>
</evidence>
<dbReference type="InterPro" id="IPR050748">
    <property type="entry name" value="Glycosyltrans_8_dom-fam"/>
</dbReference>
<dbReference type="PANTHER" id="PTHR13778:SF47">
    <property type="entry name" value="LIPOPOLYSACCHARIDE 1,3-GALACTOSYLTRANSFERASE"/>
    <property type="match status" value="1"/>
</dbReference>
<dbReference type="Pfam" id="PF01501">
    <property type="entry name" value="Glyco_transf_8"/>
    <property type="match status" value="1"/>
</dbReference>
<dbReference type="GO" id="GO:0016757">
    <property type="term" value="F:glycosyltransferase activity"/>
    <property type="evidence" value="ECO:0007669"/>
    <property type="project" value="UniProtKB-KW"/>
</dbReference>
<reference evidence="4 5" key="1">
    <citation type="journal article" date="2013" name="PLoS ONE">
        <title>Sequence Divergence and Conservation in Genomes ofHelicobacter cetorum Strains from a Dolphin and a Whale.</title>
        <authorList>
            <person name="Kersulyte D."/>
            <person name="Rossi M."/>
            <person name="Berg D.E."/>
        </authorList>
    </citation>
    <scope>NUCLEOTIDE SEQUENCE [LARGE SCALE GENOMIC DNA]</scope>
    <source>
        <strain evidence="4 5">MIT 99-5656</strain>
    </source>
</reference>
<gene>
    <name evidence="4" type="ordered locus">HCD_03125</name>
</gene>
<keyword evidence="2 4" id="KW-0808">Transferase</keyword>
<dbReference type="eggNOG" id="COG1442">
    <property type="taxonomic scope" value="Bacteria"/>
</dbReference>
<dbReference type="GO" id="GO:0046872">
    <property type="term" value="F:metal ion binding"/>
    <property type="evidence" value="ECO:0007669"/>
    <property type="project" value="UniProtKB-KW"/>
</dbReference>
<dbReference type="KEGG" id="hcm:HCD_03125"/>
<dbReference type="InterPro" id="IPR029044">
    <property type="entry name" value="Nucleotide-diphossugar_trans"/>
</dbReference>
<dbReference type="Proteomes" id="UP000005013">
    <property type="component" value="Chromosome"/>
</dbReference>
<proteinExistence type="predicted"/>
<protein>
    <submittedName>
        <fullName evidence="4">Lipopolysaccharide1, 2-glycosyltransferase</fullName>
    </submittedName>
</protein>